<keyword evidence="5 7" id="KW-0472">Membrane</keyword>
<dbReference type="OrthoDB" id="9800626at2"/>
<accession>A0A1G8TK34</accession>
<gene>
    <name evidence="9" type="ORF">SAMN04490247_1828</name>
</gene>
<feature type="compositionally biased region" description="Basic and acidic residues" evidence="6">
    <location>
        <begin position="236"/>
        <end position="262"/>
    </location>
</feature>
<dbReference type="RefSeq" id="WP_093193558.1">
    <property type="nucleotide sequence ID" value="NZ_FNEV01000005.1"/>
</dbReference>
<protein>
    <submittedName>
        <fullName evidence="9">Anti-sigma factor N-terminus</fullName>
    </submittedName>
</protein>
<organism evidence="9 10">
    <name type="scientific">Salimicrobium halophilum</name>
    <dbReference type="NCBI Taxonomy" id="86666"/>
    <lineage>
        <taxon>Bacteria</taxon>
        <taxon>Bacillati</taxon>
        <taxon>Bacillota</taxon>
        <taxon>Bacilli</taxon>
        <taxon>Bacillales</taxon>
        <taxon>Bacillaceae</taxon>
        <taxon>Salimicrobium</taxon>
    </lineage>
</organism>
<dbReference type="EMBL" id="FNEV01000005">
    <property type="protein sequence ID" value="SDJ41878.1"/>
    <property type="molecule type" value="Genomic_DNA"/>
</dbReference>
<evidence type="ECO:0000256" key="7">
    <source>
        <dbReference type="SAM" id="Phobius"/>
    </source>
</evidence>
<feature type="compositionally biased region" description="Basic and acidic residues" evidence="6">
    <location>
        <begin position="302"/>
        <end position="328"/>
    </location>
</feature>
<evidence type="ECO:0000256" key="1">
    <source>
        <dbReference type="ARBA" id="ARBA00004162"/>
    </source>
</evidence>
<keyword evidence="3 7" id="KW-0812">Transmembrane</keyword>
<dbReference type="Proteomes" id="UP000199225">
    <property type="component" value="Unassembled WGS sequence"/>
</dbReference>
<keyword evidence="10" id="KW-1185">Reference proteome</keyword>
<dbReference type="GO" id="GO:0005886">
    <property type="term" value="C:plasma membrane"/>
    <property type="evidence" value="ECO:0007669"/>
    <property type="project" value="UniProtKB-SubCell"/>
</dbReference>
<name>A0A1G8TK34_9BACI</name>
<dbReference type="PROSITE" id="PS51849">
    <property type="entry name" value="RSGI_N"/>
    <property type="match status" value="1"/>
</dbReference>
<evidence type="ECO:0000313" key="10">
    <source>
        <dbReference type="Proteomes" id="UP000199225"/>
    </source>
</evidence>
<dbReference type="AlphaFoldDB" id="A0A1G8TK34"/>
<evidence type="ECO:0000256" key="2">
    <source>
        <dbReference type="ARBA" id="ARBA00022475"/>
    </source>
</evidence>
<evidence type="ECO:0000259" key="8">
    <source>
        <dbReference type="PROSITE" id="PS51849"/>
    </source>
</evidence>
<feature type="domain" description="RsgI N-terminal anti-sigma" evidence="8">
    <location>
        <begin position="2"/>
        <end position="49"/>
    </location>
</feature>
<sequence length="391" mass="43370">MRKGVVLEHKYRSTIVMTKRGEFIRAKKVTGADVGEEVTFEPKPSPSLGFFTHKKVSVATIAIIMIFSMFPAYFWYGNNQAYASVSIDINPSIEAKVNRDMEIISIRSMNEDGKSLLANLPDFEGEKLTAVTSKVFRFVEEKGLLSNGKSALIGVSYLTDHKKVDVSEEIQGFFDKANDSFKVATYTIPYEWMEEAEEKGTSVHSVVNERMDNDRKMIDLEEDDRELIRSFFQKDDDSEKLKDTTTEESTPAKEDGEKEKNPTQESTEQPSTDREEVPAKQSSDAEEQKRETSPSKANSSSVEKENKGKTTPEPDSKGKDRSKEEKQPENNNGNGNGPPSKNGDHPGNNGNGHGPPTEGEDHPSKKGENHPGNKGKDHPSSNGKGNGPPHN</sequence>
<reference evidence="10" key="1">
    <citation type="submission" date="2016-10" db="EMBL/GenBank/DDBJ databases">
        <authorList>
            <person name="Varghese N."/>
            <person name="Submissions S."/>
        </authorList>
    </citation>
    <scope>NUCLEOTIDE SEQUENCE [LARGE SCALE GENOMIC DNA]</scope>
    <source>
        <strain evidence="10">DSM 4771</strain>
    </source>
</reference>
<evidence type="ECO:0000256" key="6">
    <source>
        <dbReference type="SAM" id="MobiDB-lite"/>
    </source>
</evidence>
<feature type="compositionally biased region" description="Low complexity" evidence="6">
    <location>
        <begin position="329"/>
        <end position="348"/>
    </location>
</feature>
<evidence type="ECO:0000256" key="4">
    <source>
        <dbReference type="ARBA" id="ARBA00022989"/>
    </source>
</evidence>
<keyword evidence="4 7" id="KW-1133">Transmembrane helix</keyword>
<dbReference type="Pfam" id="PF23750">
    <property type="entry name" value="RsgI_M"/>
    <property type="match status" value="1"/>
</dbReference>
<dbReference type="STRING" id="86666.SAMN04490247_1828"/>
<proteinExistence type="predicted"/>
<dbReference type="Pfam" id="PF12791">
    <property type="entry name" value="RsgI_N"/>
    <property type="match status" value="1"/>
</dbReference>
<comment type="subcellular location">
    <subcellularLocation>
        <location evidence="1">Cell membrane</location>
        <topology evidence="1">Single-pass membrane protein</topology>
    </subcellularLocation>
</comment>
<dbReference type="InterPro" id="IPR055431">
    <property type="entry name" value="RsgI_M"/>
</dbReference>
<evidence type="ECO:0000256" key="5">
    <source>
        <dbReference type="ARBA" id="ARBA00023136"/>
    </source>
</evidence>
<feature type="compositionally biased region" description="Basic and acidic residues" evidence="6">
    <location>
        <begin position="359"/>
        <end position="379"/>
    </location>
</feature>
<feature type="transmembrane region" description="Helical" evidence="7">
    <location>
        <begin position="56"/>
        <end position="76"/>
    </location>
</feature>
<dbReference type="InterPro" id="IPR024449">
    <property type="entry name" value="Anti-sigma_RsgI_N"/>
</dbReference>
<evidence type="ECO:0000313" key="9">
    <source>
        <dbReference type="EMBL" id="SDJ41878.1"/>
    </source>
</evidence>
<feature type="region of interest" description="Disordered" evidence="6">
    <location>
        <begin position="236"/>
        <end position="391"/>
    </location>
</feature>
<keyword evidence="2" id="KW-1003">Cell membrane</keyword>
<evidence type="ECO:0000256" key="3">
    <source>
        <dbReference type="ARBA" id="ARBA00022692"/>
    </source>
</evidence>